<dbReference type="InterPro" id="IPR013760">
    <property type="entry name" value="Topo_IIA-like_dom_sf"/>
</dbReference>
<dbReference type="EC" id="5.6.2.2" evidence="3"/>
<feature type="domain" description="Toprim" evidence="9">
    <location>
        <begin position="219"/>
        <end position="264"/>
    </location>
</feature>
<protein>
    <recommendedName>
        <fullName evidence="3">DNA topoisomerase (ATP-hydrolyzing)</fullName>
        <ecNumber evidence="3">5.6.2.2</ecNumber>
    </recommendedName>
</protein>
<dbReference type="GO" id="GO:0006265">
    <property type="term" value="P:DNA topological change"/>
    <property type="evidence" value="ECO:0007669"/>
    <property type="project" value="InterPro"/>
</dbReference>
<dbReference type="GO" id="GO:0005524">
    <property type="term" value="F:ATP binding"/>
    <property type="evidence" value="ECO:0007669"/>
    <property type="project" value="UniProtKB-KW"/>
</dbReference>
<dbReference type="Gene3D" id="3.40.50.670">
    <property type="match status" value="1"/>
</dbReference>
<feature type="non-terminal residue" evidence="10">
    <location>
        <position position="264"/>
    </location>
</feature>
<dbReference type="CDD" id="cd00822">
    <property type="entry name" value="TopoII_Trans_DNA_gyrase"/>
    <property type="match status" value="1"/>
</dbReference>
<keyword evidence="6" id="KW-0799">Topoisomerase</keyword>
<evidence type="ECO:0000256" key="5">
    <source>
        <dbReference type="ARBA" id="ARBA00022840"/>
    </source>
</evidence>
<dbReference type="SMART" id="SM00433">
    <property type="entry name" value="TOP2c"/>
    <property type="match status" value="1"/>
</dbReference>
<comment type="catalytic activity">
    <reaction evidence="1">
        <text>ATP-dependent breakage, passage and rejoining of double-stranded DNA.</text>
        <dbReference type="EC" id="5.6.2.2"/>
    </reaction>
</comment>
<keyword evidence="4" id="KW-0547">Nucleotide-binding</keyword>
<dbReference type="Pfam" id="PF01751">
    <property type="entry name" value="Toprim"/>
    <property type="match status" value="1"/>
</dbReference>
<dbReference type="SUPFAM" id="SSF54211">
    <property type="entry name" value="Ribosomal protein S5 domain 2-like"/>
    <property type="match status" value="1"/>
</dbReference>
<dbReference type="GO" id="GO:0003918">
    <property type="term" value="F:DNA topoisomerase type II (double strand cut, ATP-hydrolyzing) activity"/>
    <property type="evidence" value="ECO:0007669"/>
    <property type="project" value="UniProtKB-EC"/>
</dbReference>
<comment type="similarity">
    <text evidence="2">Belongs to the type II topoisomerase GyrB family.</text>
</comment>
<dbReference type="InterPro" id="IPR001241">
    <property type="entry name" value="Topo_IIA"/>
</dbReference>
<dbReference type="PANTHER" id="PTHR45866">
    <property type="entry name" value="DNA GYRASE/TOPOISOMERASE SUBUNIT B"/>
    <property type="match status" value="1"/>
</dbReference>
<dbReference type="InterPro" id="IPR013759">
    <property type="entry name" value="Topo_IIA_B_C"/>
</dbReference>
<dbReference type="InterPro" id="IPR013506">
    <property type="entry name" value="Topo_IIA_bsu_dom2"/>
</dbReference>
<feature type="non-terminal residue" evidence="10">
    <location>
        <position position="1"/>
    </location>
</feature>
<dbReference type="Gene3D" id="3.30.230.10">
    <property type="match status" value="1"/>
</dbReference>
<proteinExistence type="inferred from homology"/>
<dbReference type="SUPFAM" id="SSF56719">
    <property type="entry name" value="Type II DNA topoisomerase"/>
    <property type="match status" value="1"/>
</dbReference>
<name>X1IZ03_9ZZZZ</name>
<evidence type="ECO:0000256" key="8">
    <source>
        <dbReference type="ARBA" id="ARBA00023235"/>
    </source>
</evidence>
<gene>
    <name evidence="10" type="ORF">S03H2_48165</name>
</gene>
<dbReference type="PRINTS" id="PR01159">
    <property type="entry name" value="DNAGYRASEB"/>
</dbReference>
<dbReference type="Pfam" id="PF00204">
    <property type="entry name" value="DNA_gyraseB"/>
    <property type="match status" value="1"/>
</dbReference>
<dbReference type="InterPro" id="IPR006171">
    <property type="entry name" value="TOPRIM_dom"/>
</dbReference>
<dbReference type="InterPro" id="IPR020568">
    <property type="entry name" value="Ribosomal_Su5_D2-typ_SF"/>
</dbReference>
<organism evidence="10">
    <name type="scientific">marine sediment metagenome</name>
    <dbReference type="NCBI Taxonomy" id="412755"/>
    <lineage>
        <taxon>unclassified sequences</taxon>
        <taxon>metagenomes</taxon>
        <taxon>ecological metagenomes</taxon>
    </lineage>
</organism>
<dbReference type="AlphaFoldDB" id="X1IZ03"/>
<evidence type="ECO:0000256" key="7">
    <source>
        <dbReference type="ARBA" id="ARBA00023125"/>
    </source>
</evidence>
<evidence type="ECO:0000256" key="3">
    <source>
        <dbReference type="ARBA" id="ARBA00012895"/>
    </source>
</evidence>
<dbReference type="PROSITE" id="PS50880">
    <property type="entry name" value="TOPRIM"/>
    <property type="match status" value="1"/>
</dbReference>
<accession>X1IZ03</accession>
<keyword evidence="8" id="KW-0413">Isomerase</keyword>
<evidence type="ECO:0000256" key="4">
    <source>
        <dbReference type="ARBA" id="ARBA00022741"/>
    </source>
</evidence>
<dbReference type="EMBL" id="BARU01030344">
    <property type="protein sequence ID" value="GAH62778.1"/>
    <property type="molecule type" value="Genomic_DNA"/>
</dbReference>
<reference evidence="10" key="1">
    <citation type="journal article" date="2014" name="Front. Microbiol.">
        <title>High frequency of phylogenetically diverse reductive dehalogenase-homologous genes in deep subseafloor sedimentary metagenomes.</title>
        <authorList>
            <person name="Kawai M."/>
            <person name="Futagami T."/>
            <person name="Toyoda A."/>
            <person name="Takaki Y."/>
            <person name="Nishi S."/>
            <person name="Hori S."/>
            <person name="Arai W."/>
            <person name="Tsubouchi T."/>
            <person name="Morono Y."/>
            <person name="Uchiyama I."/>
            <person name="Ito T."/>
            <person name="Fujiyama A."/>
            <person name="Inagaki F."/>
            <person name="Takami H."/>
        </authorList>
    </citation>
    <scope>NUCLEOTIDE SEQUENCE</scope>
    <source>
        <strain evidence="10">Expedition CK06-06</strain>
    </source>
</reference>
<evidence type="ECO:0000256" key="6">
    <source>
        <dbReference type="ARBA" id="ARBA00023029"/>
    </source>
</evidence>
<evidence type="ECO:0000259" key="9">
    <source>
        <dbReference type="PROSITE" id="PS50880"/>
    </source>
</evidence>
<keyword evidence="5" id="KW-0067">ATP-binding</keyword>
<dbReference type="FunFam" id="3.30.230.10:FF:000005">
    <property type="entry name" value="DNA gyrase subunit B"/>
    <property type="match status" value="1"/>
</dbReference>
<sequence length="264" mass="29658">ENIEEPIEYYFKGGLIDFVSFLNKNKKLLIPTPIYFKKAFVKKKESGTEEILVEVAMQYNQSYGTNILTFANTINTKEGGTHLTGFKGALTRVMNSYLENEQFKKFKGMILSGEDVREGLTAILSIMLPDPQFESQTKIKLGNPEIRQIVSRIVSNELEKHLEENPETAKSIIYKALEAKKARDAAQSAKQLIRRKSALDSIRLPGKLADCSSNESEKCELFIVEGSSAGGSAKQGRDREFQAILPLRGKILNVEKSRIHKILN</sequence>
<dbReference type="PANTHER" id="PTHR45866:SF1">
    <property type="entry name" value="DNA GYRASE SUBUNIT B, MITOCHONDRIAL"/>
    <property type="match status" value="1"/>
</dbReference>
<dbReference type="PRINTS" id="PR00418">
    <property type="entry name" value="TPI2FAMILY"/>
</dbReference>
<evidence type="ECO:0000256" key="2">
    <source>
        <dbReference type="ARBA" id="ARBA00010708"/>
    </source>
</evidence>
<keyword evidence="7" id="KW-0238">DNA-binding</keyword>
<evidence type="ECO:0000256" key="1">
    <source>
        <dbReference type="ARBA" id="ARBA00000185"/>
    </source>
</evidence>
<dbReference type="InterPro" id="IPR000565">
    <property type="entry name" value="Topo_IIA_B"/>
</dbReference>
<dbReference type="GO" id="GO:0003677">
    <property type="term" value="F:DNA binding"/>
    <property type="evidence" value="ECO:0007669"/>
    <property type="project" value="UniProtKB-KW"/>
</dbReference>
<evidence type="ECO:0000313" key="10">
    <source>
        <dbReference type="EMBL" id="GAH62778.1"/>
    </source>
</evidence>
<comment type="caution">
    <text evidence="10">The sequence shown here is derived from an EMBL/GenBank/DDBJ whole genome shotgun (WGS) entry which is preliminary data.</text>
</comment>
<dbReference type="InterPro" id="IPR014721">
    <property type="entry name" value="Ribsml_uS5_D2-typ_fold_subgr"/>
</dbReference>